<organism evidence="2 3">
    <name type="scientific">Herbaspirillum frisingense</name>
    <dbReference type="NCBI Taxonomy" id="92645"/>
    <lineage>
        <taxon>Bacteria</taxon>
        <taxon>Pseudomonadati</taxon>
        <taxon>Pseudomonadota</taxon>
        <taxon>Betaproteobacteria</taxon>
        <taxon>Burkholderiales</taxon>
        <taxon>Oxalobacteraceae</taxon>
        <taxon>Herbaspirillum</taxon>
    </lineage>
</organism>
<reference evidence="3" key="1">
    <citation type="journal article" date="2020" name="MBio">
        <title>Horizontal gene transfer to a defensive symbiont with a reduced genome amongst a multipartite beetle microbiome.</title>
        <authorList>
            <person name="Waterworth S.C."/>
            <person name="Florez L.V."/>
            <person name="Rees E.R."/>
            <person name="Hertweck C."/>
            <person name="Kaltenpoth M."/>
            <person name="Kwan J.C."/>
        </authorList>
    </citation>
    <scope>NUCLEOTIDE SEQUENCE [LARGE SCALE GENOMIC DNA]</scope>
</reference>
<dbReference type="EMBL" id="WNDX01000089">
    <property type="protein sequence ID" value="KAF1042255.1"/>
    <property type="molecule type" value="Genomic_DNA"/>
</dbReference>
<comment type="caution">
    <text evidence="2">The sequence shown here is derived from an EMBL/GenBank/DDBJ whole genome shotgun (WGS) entry which is preliminary data.</text>
</comment>
<evidence type="ECO:0000313" key="3">
    <source>
        <dbReference type="Proteomes" id="UP000462435"/>
    </source>
</evidence>
<gene>
    <name evidence="2" type="ORF">GAK35_02826</name>
</gene>
<proteinExistence type="predicted"/>
<dbReference type="Proteomes" id="UP000462435">
    <property type="component" value="Unassembled WGS sequence"/>
</dbReference>
<evidence type="ECO:0000256" key="1">
    <source>
        <dbReference type="SAM" id="MobiDB-lite"/>
    </source>
</evidence>
<evidence type="ECO:0000313" key="2">
    <source>
        <dbReference type="EMBL" id="KAF1042255.1"/>
    </source>
</evidence>
<protein>
    <submittedName>
        <fullName evidence="2">Uncharacterized protein</fullName>
    </submittedName>
</protein>
<sequence>MDPTIEVKKTTAMMEDLVIEDVAPARHGALSALEQLHSDMRQVGVTFERLNEIVSALNGRYAQSASAGVSLASLNDHVAIASFPFQFRSVKVAEHMLVIKDTFEDAQGKAERYFIKGYAGRLVSPEDLLGFAARHDEFAAAEQRKNQAKKNPGKDKGKGKQAATPDFTEMETYFRSYLLERSRKSMLFARRSVDESTTVVMPIPPNAPPFPRRSAWSNAENYMAKGFGARPEVTERADRKTHSDFVLGYSDINGPENRNIIFITDQRQHEDPRPLQQRAYGEYPASLNVGGGMLAEIDGFDAQGVEVMGVAGKDPGVKMATLRHAVNELFKRDPGNLKLIVRTEDNYRHLFEYTPSGLKMTLLDQHGDPATALSPLPGADVSVYGWNGVNTGPYGSPDGYANPMIIVSTGDSIPAGPFLKDRHSIKGIITAASHAAVDVLLNDMNVGVKGTTVNSALRTTMRAIVTTSTVLAMNAFIKHFRDPHTQTLFEGAQPFTGSGSGTVDTKTLAGAIALTVLAQDVISTAYRFGYNNFVKDTHKSRERLTGQIFNEALLPFLGELGRLTANYGIQKAVGLPRGNEKDVYSLFGVAIALTAIDFLRGRAGDPANHLFQSATFKAMDFFAADLIFRTLGAVYGTTPPSLDAGQGEHVHTDQAKNLLEAFVTRLAVRGVDKFLLPELALLSNALRFSGDHARAGEVQLARENAGNHLLAKTNFVLDLFSVETERMLETGREKLDDVEALRGASVWLSNVVETVRLELNHINLETSKTVESELAQVREAARFHEMSEAEQIAHLQNVEKRFNDMIASSKAFQQGSLHPVLDEASETGETRPSAPVDLSMAVSNSSANLPGRIREKIEKMMREFPAAYAADDELRYINEPSHNPRSAPVPYNATPANNFGKTARVLREHSTFTDAQVSHVKQIHKALEAAPGTPRKPQDSNPLYKRLDARMIDEGNRWIHAYSLESQLFHYLLRWPQTGQPRYLRLAPGAWFKTAVMNHPGNQTGDRDKFITPMSVGIVNLMTLHAEPLRDTVHRGVVTDAFYVDRERQDQARDRYGADAVLIDRNALVAMTEFMSVTSSTQMTATFLQGLGHGASPPERTQHMVIRQETAIPIPRYTEHLQVESILMPGTVGLVSHIDHDPPPLEGRDIKQKGPAAPVTAAADAAANKEFNLGQVVYLDIVDTFQAEVHYRRYLEARQQAEQSGEDAVIPIPDGAICCHPDTGQLYKYDAATRSMHFTDGTLNYFHGAKLEATEDKPARWRHPFTSALSPSQIRIGILGAILTDHPAVPYLNDMVRNVSHEAYRRKGGYYDPTHENHRYKIADDAHRAAYKNGAQRAIKAISGLTATTPFELPEAGKVFVEGKPFPGELLARVMSSALHRPVMIMEVDGRGKPIMERTQVTDHNDRERTRELPAVRHHFIKTHDLFDLTYDTQRAPMIGVGPKGYYVVVHHEGAFHAVPVNIAGPGLLAGNLMHAFLALAYPNPNRNRYNVKGNEIVSATAGNSNWRKLMRLPSDPVAGAANDMLKRFRSFAQADYDPIDQWLDQTYTDLYGPAPAGGHDDKAAGGAKA</sequence>
<name>A0A7V8FVD9_9BURK</name>
<accession>A0A7V8FVD9</accession>
<feature type="region of interest" description="Disordered" evidence="1">
    <location>
        <begin position="142"/>
        <end position="164"/>
    </location>
</feature>